<evidence type="ECO:0000256" key="8">
    <source>
        <dbReference type="ARBA" id="ARBA00022692"/>
    </source>
</evidence>
<dbReference type="GO" id="GO:0010008">
    <property type="term" value="C:endosome membrane"/>
    <property type="evidence" value="ECO:0007669"/>
    <property type="project" value="UniProtKB-SubCell"/>
</dbReference>
<keyword evidence="11 18" id="KW-1133">Transmembrane helix</keyword>
<dbReference type="InterPro" id="IPR044865">
    <property type="entry name" value="MRH_dom"/>
</dbReference>
<keyword evidence="15 18" id="KW-0472">Membrane</keyword>
<dbReference type="RefSeq" id="XP_004338610.1">
    <property type="nucleotide sequence ID" value="XM_004338562.1"/>
</dbReference>
<keyword evidence="12" id="KW-0072">Autophagy</keyword>
<keyword evidence="10" id="KW-0653">Protein transport</keyword>
<dbReference type="GO" id="GO:0015031">
    <property type="term" value="P:protein transport"/>
    <property type="evidence" value="ECO:0007669"/>
    <property type="project" value="UniProtKB-KW"/>
</dbReference>
<evidence type="ECO:0000259" key="20">
    <source>
        <dbReference type="PROSITE" id="PS51914"/>
    </source>
</evidence>
<evidence type="ECO:0000256" key="7">
    <source>
        <dbReference type="ARBA" id="ARBA00022448"/>
    </source>
</evidence>
<dbReference type="Gene3D" id="2.70.130.10">
    <property type="entry name" value="Mannose-6-phosphate receptor binding domain"/>
    <property type="match status" value="1"/>
</dbReference>
<evidence type="ECO:0000256" key="11">
    <source>
        <dbReference type="ARBA" id="ARBA00022989"/>
    </source>
</evidence>
<dbReference type="Pfam" id="PF09451">
    <property type="entry name" value="ATG27"/>
    <property type="match status" value="1"/>
</dbReference>
<evidence type="ECO:0000256" key="15">
    <source>
        <dbReference type="ARBA" id="ARBA00023136"/>
    </source>
</evidence>
<evidence type="ECO:0000256" key="3">
    <source>
        <dbReference type="ARBA" id="ARBA00004394"/>
    </source>
</evidence>
<gene>
    <name evidence="21" type="ORF">ACA1_087920</name>
</gene>
<name>L8GUK6_ACACF</name>
<dbReference type="SUPFAM" id="SSF50911">
    <property type="entry name" value="Mannose 6-phosphate receptor domain"/>
    <property type="match status" value="1"/>
</dbReference>
<feature type="chain" id="PRO_5003990422" description="Autophagy-related protein 27" evidence="19">
    <location>
        <begin position="30"/>
        <end position="329"/>
    </location>
</feature>
<feature type="signal peptide" evidence="19">
    <location>
        <begin position="1"/>
        <end position="29"/>
    </location>
</feature>
<evidence type="ECO:0000256" key="12">
    <source>
        <dbReference type="ARBA" id="ARBA00023006"/>
    </source>
</evidence>
<dbReference type="Proteomes" id="UP000011083">
    <property type="component" value="Unassembled WGS sequence"/>
</dbReference>
<comment type="subcellular location">
    <subcellularLocation>
        <location evidence="2">Cytoplasmic vesicle membrane</location>
        <topology evidence="2">Single-pass type I membrane protein</topology>
    </subcellularLocation>
    <subcellularLocation>
        <location evidence="3">Golgi apparatus membrane</location>
    </subcellularLocation>
    <subcellularLocation>
        <location evidence="1">Mitochondrion membrane</location>
        <topology evidence="1">Single-pass membrane protein</topology>
    </subcellularLocation>
    <subcellularLocation>
        <location evidence="4">Preautophagosomal structure membrane</location>
        <topology evidence="4">Single-pass type I membrane protein</topology>
    </subcellularLocation>
</comment>
<keyword evidence="7" id="KW-0813">Transport</keyword>
<organism evidence="21 22">
    <name type="scientific">Acanthamoeba castellanii (strain ATCC 30010 / Neff)</name>
    <dbReference type="NCBI Taxonomy" id="1257118"/>
    <lineage>
        <taxon>Eukaryota</taxon>
        <taxon>Amoebozoa</taxon>
        <taxon>Discosea</taxon>
        <taxon>Longamoebia</taxon>
        <taxon>Centramoebida</taxon>
        <taxon>Acanthamoebidae</taxon>
        <taxon>Acanthamoeba</taxon>
    </lineage>
</organism>
<dbReference type="GeneID" id="14917317"/>
<keyword evidence="9 19" id="KW-0732">Signal</keyword>
<dbReference type="PROSITE" id="PS51914">
    <property type="entry name" value="MRH"/>
    <property type="match status" value="1"/>
</dbReference>
<dbReference type="PANTHER" id="PTHR15071">
    <property type="entry name" value="MANNOSE-6-PHOSPHATE RECEPTOR FAMILY MEMBER"/>
    <property type="match status" value="1"/>
</dbReference>
<sequence length="329" mass="34755">MQVQALTKTFVVVVVLALLVGLMALTVSGARDCQGRVGSSSYDLAPLERELRGQDVTASGAGNTYYYSVCGVVSNTVCQTSTDNVPAVCQRDIVGQYLDCGSQRTARFEQLPGGGESDGFSLSFSGGRDGRESRILFKCDPNARGSFSFVKEDPVLTYTLQYVSKYACPTNRQPSGPDTVTLCGCSTSCRNCVDYPLGQCMPVIPMCTGQDAGFVRVDQQSSTQFLISGFLDSTCSLPLVQAVTSCSQCNGAVLALCGSSRGGLPGWGIALIVVCSLLGALVLALGAAVACLVYSRHRRSRALPGYRPAEVSLQVQEAEALVVEDAVKQ</sequence>
<keyword evidence="8 18" id="KW-0812">Transmembrane</keyword>
<evidence type="ECO:0000256" key="13">
    <source>
        <dbReference type="ARBA" id="ARBA00023034"/>
    </source>
</evidence>
<keyword evidence="14" id="KW-0496">Mitochondrion</keyword>
<accession>L8GUK6</accession>
<dbReference type="GO" id="GO:0034045">
    <property type="term" value="C:phagophore assembly site membrane"/>
    <property type="evidence" value="ECO:0007669"/>
    <property type="project" value="UniProtKB-SubCell"/>
</dbReference>
<evidence type="ECO:0000256" key="16">
    <source>
        <dbReference type="ARBA" id="ARBA00023157"/>
    </source>
</evidence>
<comment type="similarity">
    <text evidence="5">Belongs to the ATG27 family.</text>
</comment>
<keyword evidence="16" id="KW-1015">Disulfide bond</keyword>
<evidence type="ECO:0000256" key="5">
    <source>
        <dbReference type="ARBA" id="ARBA00005363"/>
    </source>
</evidence>
<keyword evidence="17" id="KW-0968">Cytoplasmic vesicle</keyword>
<dbReference type="AlphaFoldDB" id="L8GUK6"/>
<evidence type="ECO:0000256" key="18">
    <source>
        <dbReference type="SAM" id="Phobius"/>
    </source>
</evidence>
<feature type="domain" description="MRH" evidence="20">
    <location>
        <begin position="31"/>
        <end position="170"/>
    </location>
</feature>
<evidence type="ECO:0000313" key="22">
    <source>
        <dbReference type="Proteomes" id="UP000011083"/>
    </source>
</evidence>
<evidence type="ECO:0000256" key="10">
    <source>
        <dbReference type="ARBA" id="ARBA00022927"/>
    </source>
</evidence>
<evidence type="ECO:0000256" key="17">
    <source>
        <dbReference type="ARBA" id="ARBA00023329"/>
    </source>
</evidence>
<dbReference type="EMBL" id="KB007985">
    <property type="protein sequence ID" value="ELR16597.1"/>
    <property type="molecule type" value="Genomic_DNA"/>
</dbReference>
<dbReference type="VEuPathDB" id="AmoebaDB:ACA1_087920"/>
<protein>
    <recommendedName>
        <fullName evidence="6">Autophagy-related protein 27</fullName>
    </recommendedName>
</protein>
<evidence type="ECO:0000256" key="4">
    <source>
        <dbReference type="ARBA" id="ARBA00004472"/>
    </source>
</evidence>
<evidence type="ECO:0000256" key="19">
    <source>
        <dbReference type="SAM" id="SignalP"/>
    </source>
</evidence>
<dbReference type="KEGG" id="acan:ACA1_087920"/>
<evidence type="ECO:0000256" key="1">
    <source>
        <dbReference type="ARBA" id="ARBA00004304"/>
    </source>
</evidence>
<dbReference type="InterPro" id="IPR009011">
    <property type="entry name" value="Man6P_isomerase_rcpt-bd_dom_sf"/>
</dbReference>
<proteinExistence type="inferred from homology"/>
<dbReference type="OrthoDB" id="4504960at2759"/>
<keyword evidence="22" id="KW-1185">Reference proteome</keyword>
<evidence type="ECO:0000256" key="9">
    <source>
        <dbReference type="ARBA" id="ARBA00022729"/>
    </source>
</evidence>
<feature type="transmembrane region" description="Helical" evidence="18">
    <location>
        <begin position="267"/>
        <end position="294"/>
    </location>
</feature>
<dbReference type="GO" id="GO:0031966">
    <property type="term" value="C:mitochondrial membrane"/>
    <property type="evidence" value="ECO:0007669"/>
    <property type="project" value="UniProtKB-SubCell"/>
</dbReference>
<evidence type="ECO:0000313" key="21">
    <source>
        <dbReference type="EMBL" id="ELR16597.1"/>
    </source>
</evidence>
<reference evidence="21 22" key="1">
    <citation type="journal article" date="2013" name="Genome Biol.">
        <title>Genome of Acanthamoeba castellanii highlights extensive lateral gene transfer and early evolution of tyrosine kinase signaling.</title>
        <authorList>
            <person name="Clarke M."/>
            <person name="Lohan A.J."/>
            <person name="Liu B."/>
            <person name="Lagkouvardos I."/>
            <person name="Roy S."/>
            <person name="Zafar N."/>
            <person name="Bertelli C."/>
            <person name="Schilde C."/>
            <person name="Kianianmomeni A."/>
            <person name="Burglin T.R."/>
            <person name="Frech C."/>
            <person name="Turcotte B."/>
            <person name="Kopec K.O."/>
            <person name="Synnott J.M."/>
            <person name="Choo C."/>
            <person name="Paponov I."/>
            <person name="Finkler A."/>
            <person name="Soon Heng Tan C."/>
            <person name="Hutchins A.P."/>
            <person name="Weinmeier T."/>
            <person name="Rattei T."/>
            <person name="Chu J.S."/>
            <person name="Gimenez G."/>
            <person name="Irimia M."/>
            <person name="Rigden D.J."/>
            <person name="Fitzpatrick D.A."/>
            <person name="Lorenzo-Morales J."/>
            <person name="Bateman A."/>
            <person name="Chiu C.H."/>
            <person name="Tang P."/>
            <person name="Hegemann P."/>
            <person name="Fromm H."/>
            <person name="Raoult D."/>
            <person name="Greub G."/>
            <person name="Miranda-Saavedra D."/>
            <person name="Chen N."/>
            <person name="Nash P."/>
            <person name="Ginger M.L."/>
            <person name="Horn M."/>
            <person name="Schaap P."/>
            <person name="Caler L."/>
            <person name="Loftus B."/>
        </authorList>
    </citation>
    <scope>NUCLEOTIDE SEQUENCE [LARGE SCALE GENOMIC DNA]</scope>
    <source>
        <strain evidence="21 22">Neff</strain>
    </source>
</reference>
<dbReference type="GO" id="GO:0000139">
    <property type="term" value="C:Golgi membrane"/>
    <property type="evidence" value="ECO:0007669"/>
    <property type="project" value="UniProtKB-SubCell"/>
</dbReference>
<dbReference type="PANTHER" id="PTHR15071:SF0">
    <property type="entry name" value="MANNOSE 6-PHOSPHATE RECEPTOR-LIKE PROTEIN 1"/>
    <property type="match status" value="1"/>
</dbReference>
<evidence type="ECO:0000256" key="6">
    <source>
        <dbReference type="ARBA" id="ARBA00013776"/>
    </source>
</evidence>
<evidence type="ECO:0000256" key="14">
    <source>
        <dbReference type="ARBA" id="ARBA00023128"/>
    </source>
</evidence>
<keyword evidence="13" id="KW-0333">Golgi apparatus</keyword>
<dbReference type="GO" id="GO:0006914">
    <property type="term" value="P:autophagy"/>
    <property type="evidence" value="ECO:0007669"/>
    <property type="project" value="UniProtKB-KW"/>
</dbReference>
<dbReference type="InterPro" id="IPR018939">
    <property type="entry name" value="Autophagy-rel_prot_27"/>
</dbReference>
<evidence type="ECO:0000256" key="2">
    <source>
        <dbReference type="ARBA" id="ARBA00004358"/>
    </source>
</evidence>